<sequence length="285" mass="32599">MNKCQCGTLEVYSASSQNKKIINHGNRILLPPSILLEICNVYCGTMTFKLQSVLEEKKSIYVGVLEFTADEGTCVVPDWIFDAMGFSNGLSIPINCNRINKFGSLIKVQPHKSAFIKLSDPKDILKTYLKNFTCLTQDETITINYQDVNYLIDIVKVEPINKHNAICIDEFYFDIDLMDPLDLTVHPKLLFESSEAQQEKIITCEQQPVFQGIGILIGGEPLNTDQSSHQKIDMPVKQYDPRKQKLFNGLRQVQPNVFYGPSVKLFNIKTRYNLVDHYRHKQMIL</sequence>
<dbReference type="HOGENOM" id="CLU_037790_2_1_1"/>
<dbReference type="Pfam" id="PF03152">
    <property type="entry name" value="UFD1_N1"/>
    <property type="match status" value="1"/>
</dbReference>
<feature type="domain" description="Ubiquitin fusion degradation protein UFD1 N-terminal subdomain 2" evidence="4">
    <location>
        <begin position="103"/>
        <end position="180"/>
    </location>
</feature>
<proteinExistence type="inferred from homology"/>
<protein>
    <recommendedName>
        <fullName evidence="7">Ubiquitin fusion degradation protein</fullName>
    </recommendedName>
</protein>
<dbReference type="GO" id="GO:0034098">
    <property type="term" value="C:VCP-NPL4-UFD1 AAA ATPase complex"/>
    <property type="evidence" value="ECO:0000318"/>
    <property type="project" value="GO_Central"/>
</dbReference>
<evidence type="ECO:0000256" key="1">
    <source>
        <dbReference type="ARBA" id="ARBA00006043"/>
    </source>
</evidence>
<evidence type="ECO:0000313" key="5">
    <source>
        <dbReference type="EMBL" id="CAK73140.1"/>
    </source>
</evidence>
<dbReference type="InterPro" id="IPR055418">
    <property type="entry name" value="UFD1_N2"/>
</dbReference>
<dbReference type="OrthoDB" id="422728at2759"/>
<dbReference type="GO" id="GO:0006511">
    <property type="term" value="P:ubiquitin-dependent protein catabolic process"/>
    <property type="evidence" value="ECO:0007669"/>
    <property type="project" value="InterPro"/>
</dbReference>
<dbReference type="RefSeq" id="XP_001440537.1">
    <property type="nucleotide sequence ID" value="XM_001440500.1"/>
</dbReference>
<dbReference type="InterPro" id="IPR055417">
    <property type="entry name" value="UFD1_N1"/>
</dbReference>
<evidence type="ECO:0000256" key="2">
    <source>
        <dbReference type="ARBA" id="ARBA00022786"/>
    </source>
</evidence>
<evidence type="ECO:0008006" key="7">
    <source>
        <dbReference type="Google" id="ProtNLM"/>
    </source>
</evidence>
<dbReference type="GO" id="GO:0036503">
    <property type="term" value="P:ERAD pathway"/>
    <property type="evidence" value="ECO:0000318"/>
    <property type="project" value="GO_Central"/>
</dbReference>
<evidence type="ECO:0000313" key="6">
    <source>
        <dbReference type="Proteomes" id="UP000000600"/>
    </source>
</evidence>
<dbReference type="Gene3D" id="3.10.330.10">
    <property type="match status" value="1"/>
</dbReference>
<dbReference type="OMA" id="AYLQIDY"/>
<dbReference type="Proteomes" id="UP000000600">
    <property type="component" value="Unassembled WGS sequence"/>
</dbReference>
<dbReference type="PANTHER" id="PTHR12555:SF13">
    <property type="entry name" value="UBIQUITIN RECOGNITION FACTOR IN ER-ASSOCIATED DEGRADATION PROTEIN 1"/>
    <property type="match status" value="1"/>
</dbReference>
<organism evidence="5 6">
    <name type="scientific">Paramecium tetraurelia</name>
    <dbReference type="NCBI Taxonomy" id="5888"/>
    <lineage>
        <taxon>Eukaryota</taxon>
        <taxon>Sar</taxon>
        <taxon>Alveolata</taxon>
        <taxon>Ciliophora</taxon>
        <taxon>Intramacronucleata</taxon>
        <taxon>Oligohymenophorea</taxon>
        <taxon>Peniculida</taxon>
        <taxon>Parameciidae</taxon>
        <taxon>Paramecium</taxon>
    </lineage>
</organism>
<dbReference type="KEGG" id="ptm:GSPATT00009488001"/>
<dbReference type="InParanoid" id="A0CQS3"/>
<evidence type="ECO:0000259" key="4">
    <source>
        <dbReference type="Pfam" id="PF24842"/>
    </source>
</evidence>
<dbReference type="EMBL" id="CT868141">
    <property type="protein sequence ID" value="CAK73140.1"/>
    <property type="molecule type" value="Genomic_DNA"/>
</dbReference>
<dbReference type="AlphaFoldDB" id="A0CQS3"/>
<dbReference type="FunCoup" id="A0CQS3">
    <property type="interactions" value="1140"/>
</dbReference>
<dbReference type="eggNOG" id="KOG1816">
    <property type="taxonomic scope" value="Eukaryota"/>
</dbReference>
<dbReference type="InterPro" id="IPR004854">
    <property type="entry name" value="Ufd1-like"/>
</dbReference>
<keyword evidence="2" id="KW-0833">Ubl conjugation pathway</keyword>
<dbReference type="InterPro" id="IPR042299">
    <property type="entry name" value="Ufd1-like_Nn"/>
</dbReference>
<dbReference type="GO" id="GO:0031593">
    <property type="term" value="F:polyubiquitin modification-dependent protein binding"/>
    <property type="evidence" value="ECO:0000318"/>
    <property type="project" value="GO_Central"/>
</dbReference>
<gene>
    <name evidence="5" type="ORF">GSPATT00009488001</name>
</gene>
<dbReference type="PANTHER" id="PTHR12555">
    <property type="entry name" value="UBIQUITIN FUSION DEGRADATON PROTEIN 1"/>
    <property type="match status" value="1"/>
</dbReference>
<feature type="domain" description="Ubiquitin fusion degradation protein UFD1 N-terminal subdomain 1" evidence="3">
    <location>
        <begin position="7"/>
        <end position="98"/>
    </location>
</feature>
<reference evidence="5 6" key="1">
    <citation type="journal article" date="2006" name="Nature">
        <title>Global trends of whole-genome duplications revealed by the ciliate Paramecium tetraurelia.</title>
        <authorList>
            <consortium name="Genoscope"/>
            <person name="Aury J.-M."/>
            <person name="Jaillon O."/>
            <person name="Duret L."/>
            <person name="Noel B."/>
            <person name="Jubin C."/>
            <person name="Porcel B.M."/>
            <person name="Segurens B."/>
            <person name="Daubin V."/>
            <person name="Anthouard V."/>
            <person name="Aiach N."/>
            <person name="Arnaiz O."/>
            <person name="Billaut A."/>
            <person name="Beisson J."/>
            <person name="Blanc I."/>
            <person name="Bouhouche K."/>
            <person name="Camara F."/>
            <person name="Duharcourt S."/>
            <person name="Guigo R."/>
            <person name="Gogendeau D."/>
            <person name="Katinka M."/>
            <person name="Keller A.-M."/>
            <person name="Kissmehl R."/>
            <person name="Klotz C."/>
            <person name="Koll F."/>
            <person name="Le Moue A."/>
            <person name="Lepere C."/>
            <person name="Malinsky S."/>
            <person name="Nowacki M."/>
            <person name="Nowak J.K."/>
            <person name="Plattner H."/>
            <person name="Poulain J."/>
            <person name="Ruiz F."/>
            <person name="Serrano V."/>
            <person name="Zagulski M."/>
            <person name="Dessen P."/>
            <person name="Betermier M."/>
            <person name="Weissenbach J."/>
            <person name="Scarpelli C."/>
            <person name="Schachter V."/>
            <person name="Sperling L."/>
            <person name="Meyer E."/>
            <person name="Cohen J."/>
            <person name="Wincker P."/>
        </authorList>
    </citation>
    <scope>NUCLEOTIDE SEQUENCE [LARGE SCALE GENOMIC DNA]</scope>
    <source>
        <strain evidence="5 6">Stock d4-2</strain>
    </source>
</reference>
<dbReference type="GeneID" id="5026322"/>
<name>A0CQS3_PARTE</name>
<dbReference type="Pfam" id="PF24842">
    <property type="entry name" value="UFD1_N2"/>
    <property type="match status" value="1"/>
</dbReference>
<evidence type="ECO:0000259" key="3">
    <source>
        <dbReference type="Pfam" id="PF03152"/>
    </source>
</evidence>
<accession>A0CQS3</accession>
<dbReference type="Gene3D" id="2.40.40.50">
    <property type="entry name" value="Ubiquitin fusion degradation protein UFD1, N-terminal domain"/>
    <property type="match status" value="1"/>
</dbReference>
<dbReference type="STRING" id="5888.A0CQS3"/>
<comment type="similarity">
    <text evidence="1">Belongs to the UFD1 family.</text>
</comment>
<keyword evidence="6" id="KW-1185">Reference proteome</keyword>